<dbReference type="EMBL" id="JAYKXP010000151">
    <property type="protein sequence ID" value="KAK7022721.1"/>
    <property type="molecule type" value="Genomic_DNA"/>
</dbReference>
<evidence type="ECO:0000313" key="4">
    <source>
        <dbReference type="Proteomes" id="UP001383192"/>
    </source>
</evidence>
<dbReference type="AlphaFoldDB" id="A0AAW0BB47"/>
<protein>
    <recommendedName>
        <fullName evidence="2">CxC2-like cysteine cluster KDZ transposase-associated domain-containing protein</fullName>
    </recommendedName>
</protein>
<evidence type="ECO:0000256" key="1">
    <source>
        <dbReference type="SAM" id="MobiDB-lite"/>
    </source>
</evidence>
<comment type="caution">
    <text evidence="3">The sequence shown here is derived from an EMBL/GenBank/DDBJ whole genome shotgun (WGS) entry which is preliminary data.</text>
</comment>
<dbReference type="Pfam" id="PF18803">
    <property type="entry name" value="CxC2"/>
    <property type="match status" value="1"/>
</dbReference>
<dbReference type="Proteomes" id="UP001383192">
    <property type="component" value="Unassembled WGS sequence"/>
</dbReference>
<accession>A0AAW0BB47</accession>
<dbReference type="CDD" id="cd19757">
    <property type="entry name" value="Bbox1"/>
    <property type="match status" value="1"/>
</dbReference>
<keyword evidence="4" id="KW-1185">Reference proteome</keyword>
<reference evidence="3 4" key="1">
    <citation type="submission" date="2024-01" db="EMBL/GenBank/DDBJ databases">
        <title>A draft genome for a cacao thread blight-causing isolate of Paramarasmius palmivorus.</title>
        <authorList>
            <person name="Baruah I.K."/>
            <person name="Bukari Y."/>
            <person name="Amoako-Attah I."/>
            <person name="Meinhardt L.W."/>
            <person name="Bailey B.A."/>
            <person name="Cohen S.P."/>
        </authorList>
    </citation>
    <scope>NUCLEOTIDE SEQUENCE [LARGE SCALE GENOMIC DNA]</scope>
    <source>
        <strain evidence="3 4">GH-12</strain>
    </source>
</reference>
<feature type="region of interest" description="Disordered" evidence="1">
    <location>
        <begin position="857"/>
        <end position="879"/>
    </location>
</feature>
<dbReference type="Pfam" id="PF18758">
    <property type="entry name" value="KDZ"/>
    <property type="match status" value="1"/>
</dbReference>
<feature type="domain" description="CxC2-like cysteine cluster KDZ transposase-associated" evidence="2">
    <location>
        <begin position="157"/>
        <end position="261"/>
    </location>
</feature>
<dbReference type="InterPro" id="IPR040521">
    <property type="entry name" value="KDZ"/>
</dbReference>
<dbReference type="PANTHER" id="PTHR33096:SF1">
    <property type="entry name" value="CXC1-LIKE CYSTEINE CLUSTER ASSOCIATED WITH KDZ TRANSPOSASES DOMAIN-CONTAINING PROTEIN"/>
    <property type="match status" value="1"/>
</dbReference>
<organism evidence="3 4">
    <name type="scientific">Paramarasmius palmivorus</name>
    <dbReference type="NCBI Taxonomy" id="297713"/>
    <lineage>
        <taxon>Eukaryota</taxon>
        <taxon>Fungi</taxon>
        <taxon>Dikarya</taxon>
        <taxon>Basidiomycota</taxon>
        <taxon>Agaricomycotina</taxon>
        <taxon>Agaricomycetes</taxon>
        <taxon>Agaricomycetidae</taxon>
        <taxon>Agaricales</taxon>
        <taxon>Marasmiineae</taxon>
        <taxon>Marasmiaceae</taxon>
        <taxon>Paramarasmius</taxon>
    </lineage>
</organism>
<evidence type="ECO:0000259" key="2">
    <source>
        <dbReference type="Pfam" id="PF18803"/>
    </source>
</evidence>
<name>A0AAW0BB47_9AGAR</name>
<sequence length="879" mass="100437">MELVSGLSDIVSFAQNDHQLDAVAIDFIFVHDGKEQTEGYEAHDSGFVNDINENADFVDPNVATKKAKRYEDSDVPLLTWKKQHREDYLDWVFASEGRGRHFDGKCAQCSSLDACVRCVDCLGLHMLCRKCMKDNHKFQPFHRVQEWKEDHFSSISLQSLGVRITLGHRSGIFCNCPRTCKDFTVLDVNGIHVVDIDFCGCDDVDAKSQLIEIGLWPASYKDPQSAASFNLMRTFHLINLQGHLSPTDFYRSLERMTDGTGLRKLPDRLTQFMLMVRQWRHIKMGKRIGRGHDPTGLEGTPKGSATVPCRACPQPGANLPQNWESTSPELSWLYALILSIDANFKQKARARANDSRDPALGPGWGCFVDNEEYMEEVRKQTKQDEISHCVGFSAIWKANTKKSKGLRATGIGAVTCARHELFRPNGMGDLQKGERYINMDCILLMTLIGVCVLQLFLSYDIACQWQAHFYDRMKERPKAWQFPNYRTVKFRVPKFHLAAHVEKCFAPYAFEFTEGVGEVDGEAPERTWSWFNDAAPSLSMMTAGARWDTTDDLCNSWNWGKTISLDDMLLKRLIKGISHLVVYSRAFSAFTEALQHFHSEELVVWEQMAIQWAKDPSQMCPYELPESAITLAKVKKCLADEELEREKRAKVPIEGLSLSAMVSEALEIEDNQRLIKALNAQSKQTLYQETDILKRRITLLQRIRRFRESQRKHMPDIIPFIEALPSDDEAEDVPLLLPSFFPAHARTKLCSTILIDIEDRLRYGQAFEALFRLRSQLRARTVAYQHSVKGTQSQQAYTKTNTFRAQIDARIIAIRGMYDAARKAILQLRGPGDWERILKVLRPEDIRGIGERIVREGEEEEYRQAQKSAGISGKDYEFD</sequence>
<dbReference type="PANTHER" id="PTHR33096">
    <property type="entry name" value="CXC2 DOMAIN-CONTAINING PROTEIN"/>
    <property type="match status" value="1"/>
</dbReference>
<dbReference type="InterPro" id="IPR041457">
    <property type="entry name" value="CxC2_KDZ-assoc"/>
</dbReference>
<proteinExistence type="predicted"/>
<gene>
    <name evidence="3" type="ORF">VNI00_016997</name>
</gene>
<evidence type="ECO:0000313" key="3">
    <source>
        <dbReference type="EMBL" id="KAK7022721.1"/>
    </source>
</evidence>